<dbReference type="PANTHER" id="PTHR37702:SF9">
    <property type="entry name" value="PROLINE-RICH FAMILY PROTEIN"/>
    <property type="match status" value="1"/>
</dbReference>
<feature type="compositionally biased region" description="Pro residues" evidence="1">
    <location>
        <begin position="45"/>
        <end position="84"/>
    </location>
</feature>
<dbReference type="PANTHER" id="PTHR37702">
    <property type="entry name" value="PROLINE-RICH FAMILY PROTEIN"/>
    <property type="match status" value="1"/>
</dbReference>
<dbReference type="Proteomes" id="UP000828251">
    <property type="component" value="Unassembled WGS sequence"/>
</dbReference>
<name>A0A9D3VDS5_9ROSI</name>
<keyword evidence="2" id="KW-0732">Signal</keyword>
<feature type="signal peptide" evidence="2">
    <location>
        <begin position="1"/>
        <end position="24"/>
    </location>
</feature>
<dbReference type="EMBL" id="JAIQCV010000007">
    <property type="protein sequence ID" value="KAH1081221.1"/>
    <property type="molecule type" value="Genomic_DNA"/>
</dbReference>
<dbReference type="AlphaFoldDB" id="A0A9D3VDS5"/>
<dbReference type="OrthoDB" id="1002424at2759"/>
<organism evidence="3 4">
    <name type="scientific">Gossypium stocksii</name>
    <dbReference type="NCBI Taxonomy" id="47602"/>
    <lineage>
        <taxon>Eukaryota</taxon>
        <taxon>Viridiplantae</taxon>
        <taxon>Streptophyta</taxon>
        <taxon>Embryophyta</taxon>
        <taxon>Tracheophyta</taxon>
        <taxon>Spermatophyta</taxon>
        <taxon>Magnoliopsida</taxon>
        <taxon>eudicotyledons</taxon>
        <taxon>Gunneridae</taxon>
        <taxon>Pentapetalae</taxon>
        <taxon>rosids</taxon>
        <taxon>malvids</taxon>
        <taxon>Malvales</taxon>
        <taxon>Malvaceae</taxon>
        <taxon>Malvoideae</taxon>
        <taxon>Gossypium</taxon>
    </lineage>
</organism>
<proteinExistence type="predicted"/>
<keyword evidence="4" id="KW-1185">Reference proteome</keyword>
<evidence type="ECO:0000256" key="1">
    <source>
        <dbReference type="SAM" id="MobiDB-lite"/>
    </source>
</evidence>
<gene>
    <name evidence="3" type="ORF">J1N35_020982</name>
</gene>
<sequence length="151" mass="15816">MAMFYRMQMLLPAYALLLISFTLASSTITSSSKEEIKCDTCTPVSSPPPPPPVVTECPPPPSPPSPPPPSPPPPPNPSSPPPACPSCASPCSSCRPPPCPGCPSPPKQVVPYFIYSYKNPPPSESAATNAHSLLVSATLVIFWGTLSLFSN</sequence>
<feature type="chain" id="PRO_5038607366" evidence="2">
    <location>
        <begin position="25"/>
        <end position="151"/>
    </location>
</feature>
<protein>
    <submittedName>
        <fullName evidence="3">Uncharacterized protein</fullName>
    </submittedName>
</protein>
<evidence type="ECO:0000313" key="4">
    <source>
        <dbReference type="Proteomes" id="UP000828251"/>
    </source>
</evidence>
<feature type="region of interest" description="Disordered" evidence="1">
    <location>
        <begin position="39"/>
        <end position="98"/>
    </location>
</feature>
<reference evidence="3 4" key="1">
    <citation type="journal article" date="2021" name="Plant Biotechnol. J.">
        <title>Multi-omics assisted identification of the key and species-specific regulatory components of drought-tolerant mechanisms in Gossypium stocksii.</title>
        <authorList>
            <person name="Yu D."/>
            <person name="Ke L."/>
            <person name="Zhang D."/>
            <person name="Wu Y."/>
            <person name="Sun Y."/>
            <person name="Mei J."/>
            <person name="Sun J."/>
            <person name="Sun Y."/>
        </authorList>
    </citation>
    <scope>NUCLEOTIDE SEQUENCE [LARGE SCALE GENOMIC DNA]</scope>
    <source>
        <strain evidence="4">cv. E1</strain>
        <tissue evidence="3">Leaf</tissue>
    </source>
</reference>
<accession>A0A9D3VDS5</accession>
<evidence type="ECO:0000256" key="2">
    <source>
        <dbReference type="SAM" id="SignalP"/>
    </source>
</evidence>
<comment type="caution">
    <text evidence="3">The sequence shown here is derived from an EMBL/GenBank/DDBJ whole genome shotgun (WGS) entry which is preliminary data.</text>
</comment>
<feature type="compositionally biased region" description="Low complexity" evidence="1">
    <location>
        <begin position="85"/>
        <end position="94"/>
    </location>
</feature>
<evidence type="ECO:0000313" key="3">
    <source>
        <dbReference type="EMBL" id="KAH1081221.1"/>
    </source>
</evidence>